<gene>
    <name evidence="1" type="ORF">ASPCADRAFT_211837</name>
</gene>
<sequence>MSLCRPAEPSWQSLPRSAKRLSRRTIRYIQDGAASIPGHGRLMESDEVSLS</sequence>
<keyword evidence="2" id="KW-1185">Reference proteome</keyword>
<proteinExistence type="predicted"/>
<protein>
    <submittedName>
        <fullName evidence="1">Uncharacterized protein</fullName>
    </submittedName>
</protein>
<dbReference type="AlphaFoldDB" id="A0A1R3R8V2"/>
<dbReference type="Proteomes" id="UP000188318">
    <property type="component" value="Unassembled WGS sequence"/>
</dbReference>
<evidence type="ECO:0000313" key="1">
    <source>
        <dbReference type="EMBL" id="OOF90897.1"/>
    </source>
</evidence>
<reference evidence="2" key="1">
    <citation type="journal article" date="2017" name="Genome Biol.">
        <title>Comparative genomics reveals high biological diversity and specific adaptations in the industrially and medically important fungal genus Aspergillus.</title>
        <authorList>
            <person name="de Vries R.P."/>
            <person name="Riley R."/>
            <person name="Wiebenga A."/>
            <person name="Aguilar-Osorio G."/>
            <person name="Amillis S."/>
            <person name="Uchima C.A."/>
            <person name="Anderluh G."/>
            <person name="Asadollahi M."/>
            <person name="Askin M."/>
            <person name="Barry K."/>
            <person name="Battaglia E."/>
            <person name="Bayram O."/>
            <person name="Benocci T."/>
            <person name="Braus-Stromeyer S.A."/>
            <person name="Caldana C."/>
            <person name="Canovas D."/>
            <person name="Cerqueira G.C."/>
            <person name="Chen F."/>
            <person name="Chen W."/>
            <person name="Choi C."/>
            <person name="Clum A."/>
            <person name="Dos Santos R.A."/>
            <person name="Damasio A.R."/>
            <person name="Diallinas G."/>
            <person name="Emri T."/>
            <person name="Fekete E."/>
            <person name="Flipphi M."/>
            <person name="Freyberg S."/>
            <person name="Gallo A."/>
            <person name="Gournas C."/>
            <person name="Habgood R."/>
            <person name="Hainaut M."/>
            <person name="Harispe M.L."/>
            <person name="Henrissat B."/>
            <person name="Hilden K.S."/>
            <person name="Hope R."/>
            <person name="Hossain A."/>
            <person name="Karabika E."/>
            <person name="Karaffa L."/>
            <person name="Karanyi Z."/>
            <person name="Krasevec N."/>
            <person name="Kuo A."/>
            <person name="Kusch H."/>
            <person name="LaButti K."/>
            <person name="Lagendijk E.L."/>
            <person name="Lapidus A."/>
            <person name="Levasseur A."/>
            <person name="Lindquist E."/>
            <person name="Lipzen A."/>
            <person name="Logrieco A.F."/>
            <person name="MacCabe A."/>
            <person name="Maekelae M.R."/>
            <person name="Malavazi I."/>
            <person name="Melin P."/>
            <person name="Meyer V."/>
            <person name="Mielnichuk N."/>
            <person name="Miskei M."/>
            <person name="Molnar A.P."/>
            <person name="Mule G."/>
            <person name="Ngan C.Y."/>
            <person name="Orejas M."/>
            <person name="Orosz E."/>
            <person name="Ouedraogo J.P."/>
            <person name="Overkamp K.M."/>
            <person name="Park H.-S."/>
            <person name="Perrone G."/>
            <person name="Piumi F."/>
            <person name="Punt P.J."/>
            <person name="Ram A.F."/>
            <person name="Ramon A."/>
            <person name="Rauscher S."/>
            <person name="Record E."/>
            <person name="Riano-Pachon D.M."/>
            <person name="Robert V."/>
            <person name="Roehrig J."/>
            <person name="Ruller R."/>
            <person name="Salamov A."/>
            <person name="Salih N.S."/>
            <person name="Samson R.A."/>
            <person name="Sandor E."/>
            <person name="Sanguinetti M."/>
            <person name="Schuetze T."/>
            <person name="Sepcic K."/>
            <person name="Shelest E."/>
            <person name="Sherlock G."/>
            <person name="Sophianopoulou V."/>
            <person name="Squina F.M."/>
            <person name="Sun H."/>
            <person name="Susca A."/>
            <person name="Todd R.B."/>
            <person name="Tsang A."/>
            <person name="Unkles S.E."/>
            <person name="van de Wiele N."/>
            <person name="van Rossen-Uffink D."/>
            <person name="Oliveira J.V."/>
            <person name="Vesth T.C."/>
            <person name="Visser J."/>
            <person name="Yu J.-H."/>
            <person name="Zhou M."/>
            <person name="Andersen M.R."/>
            <person name="Archer D.B."/>
            <person name="Baker S.E."/>
            <person name="Benoit I."/>
            <person name="Brakhage A.A."/>
            <person name="Braus G.H."/>
            <person name="Fischer R."/>
            <person name="Frisvad J.C."/>
            <person name="Goldman G.H."/>
            <person name="Houbraken J."/>
            <person name="Oakley B."/>
            <person name="Pocsi I."/>
            <person name="Scazzocchio C."/>
            <person name="Seiboth B."/>
            <person name="vanKuyk P.A."/>
            <person name="Wortman J."/>
            <person name="Dyer P.S."/>
            <person name="Grigoriev I.V."/>
        </authorList>
    </citation>
    <scope>NUCLEOTIDE SEQUENCE [LARGE SCALE GENOMIC DNA]</scope>
    <source>
        <strain evidence="2">ITEM 5010</strain>
    </source>
</reference>
<accession>A0A1R3R8V2</accession>
<organism evidence="1 2">
    <name type="scientific">Aspergillus carbonarius (strain ITEM 5010)</name>
    <dbReference type="NCBI Taxonomy" id="602072"/>
    <lineage>
        <taxon>Eukaryota</taxon>
        <taxon>Fungi</taxon>
        <taxon>Dikarya</taxon>
        <taxon>Ascomycota</taxon>
        <taxon>Pezizomycotina</taxon>
        <taxon>Eurotiomycetes</taxon>
        <taxon>Eurotiomycetidae</taxon>
        <taxon>Eurotiales</taxon>
        <taxon>Aspergillaceae</taxon>
        <taxon>Aspergillus</taxon>
        <taxon>Aspergillus subgen. Circumdati</taxon>
    </lineage>
</organism>
<evidence type="ECO:0000313" key="2">
    <source>
        <dbReference type="Proteomes" id="UP000188318"/>
    </source>
</evidence>
<dbReference type="VEuPathDB" id="FungiDB:ASPCADRAFT_211837"/>
<name>A0A1R3R8V2_ASPC5</name>
<dbReference type="EMBL" id="KV907514">
    <property type="protein sequence ID" value="OOF90897.1"/>
    <property type="molecule type" value="Genomic_DNA"/>
</dbReference>